<keyword evidence="2" id="KW-1185">Reference proteome</keyword>
<name>A0A1I8IE76_9PLAT</name>
<accession>A0A1I8IE76</accession>
<protein>
    <submittedName>
        <fullName evidence="3">Uncharacterized protein</fullName>
    </submittedName>
</protein>
<organism evidence="2 3">
    <name type="scientific">Macrostomum lignano</name>
    <dbReference type="NCBI Taxonomy" id="282301"/>
    <lineage>
        <taxon>Eukaryota</taxon>
        <taxon>Metazoa</taxon>
        <taxon>Spiralia</taxon>
        <taxon>Lophotrochozoa</taxon>
        <taxon>Platyhelminthes</taxon>
        <taxon>Rhabditophora</taxon>
        <taxon>Macrostomorpha</taxon>
        <taxon>Macrostomida</taxon>
        <taxon>Macrostomidae</taxon>
        <taxon>Macrostomum</taxon>
    </lineage>
</organism>
<feature type="region of interest" description="Disordered" evidence="1">
    <location>
        <begin position="147"/>
        <end position="172"/>
    </location>
</feature>
<dbReference type="AlphaFoldDB" id="A0A1I8IE76"/>
<proteinExistence type="predicted"/>
<dbReference type="Proteomes" id="UP000095280">
    <property type="component" value="Unplaced"/>
</dbReference>
<evidence type="ECO:0000313" key="3">
    <source>
        <dbReference type="WBParaSite" id="maker-uti_cns_0011627-snap-gene-0.2-mRNA-1"/>
    </source>
</evidence>
<evidence type="ECO:0000313" key="2">
    <source>
        <dbReference type="Proteomes" id="UP000095280"/>
    </source>
</evidence>
<reference evidence="3" key="1">
    <citation type="submission" date="2016-11" db="UniProtKB">
        <authorList>
            <consortium name="WormBaseParasite"/>
        </authorList>
    </citation>
    <scope>IDENTIFICATION</scope>
</reference>
<dbReference type="WBParaSite" id="maker-uti_cns_0011627-snap-gene-0.2-mRNA-1">
    <property type="protein sequence ID" value="maker-uti_cns_0011627-snap-gene-0.2-mRNA-1"/>
    <property type="gene ID" value="maker-uti_cns_0011627-snap-gene-0.2"/>
</dbReference>
<sequence>MRTRRRRCKRSARYLRCGECSGQGKRTVLQGTVGEEGGLLWLRWPGPIQNFPYASVNEASAKLLQEAERSYRGQRVSMQRHWLRVVGGEDLHKQLGSQANSLGLIRPHGRPGAGDLPVAVQLQLLHAVPTFEPLVLVDLAVRQKRVDHSSVGAKDEAGQSASAEHENSGADF</sequence>
<evidence type="ECO:0000256" key="1">
    <source>
        <dbReference type="SAM" id="MobiDB-lite"/>
    </source>
</evidence>